<evidence type="ECO:0000259" key="1">
    <source>
        <dbReference type="Pfam" id="PF26353"/>
    </source>
</evidence>
<gene>
    <name evidence="2" type="ORF">AFK71_02480</name>
</gene>
<comment type="caution">
    <text evidence="2">The sequence shown here is derived from an EMBL/GenBank/DDBJ whole genome shotgun (WGS) entry which is preliminary data.</text>
</comment>
<dbReference type="Pfam" id="PF26353">
    <property type="entry name" value="YhfM"/>
    <property type="match status" value="1"/>
</dbReference>
<organism evidence="2 3">
    <name type="scientific">Virgibacillus pantothenticus</name>
    <dbReference type="NCBI Taxonomy" id="1473"/>
    <lineage>
        <taxon>Bacteria</taxon>
        <taxon>Bacillati</taxon>
        <taxon>Bacillota</taxon>
        <taxon>Bacilli</taxon>
        <taxon>Bacillales</taxon>
        <taxon>Bacillaceae</taxon>
        <taxon>Virgibacillus</taxon>
    </lineage>
</organism>
<dbReference type="PATRIC" id="fig|1473.5.peg.3425"/>
<protein>
    <recommendedName>
        <fullName evidence="1">YhfM-like domain-containing protein</fullName>
    </recommendedName>
</protein>
<dbReference type="EMBL" id="LGTO01000002">
    <property type="protein sequence ID" value="KNE22502.1"/>
    <property type="molecule type" value="Genomic_DNA"/>
</dbReference>
<name>A0A0L0QVE0_VIRPA</name>
<dbReference type="AlphaFoldDB" id="A0A0L0QVE0"/>
<dbReference type="InterPro" id="IPR058780">
    <property type="entry name" value="YhfM-like_dom"/>
</dbReference>
<sequence>MKKYLLLSILFLAFLLNGCSDEKIPLSEQVEQIKEIKISNTKEDYSKSFSDSEEIKIFKSAIKQAKKQATNTEEYDYDMAIVFNDKSDDFYERLLQITRNDENEIVLNYLGYEEDTYVIDKTNSSKIIDLIYGHNKQ</sequence>
<accession>A0A0L0QVE0</accession>
<reference evidence="3" key="1">
    <citation type="submission" date="2015-07" db="EMBL/GenBank/DDBJ databases">
        <title>Fjat-10053 dsm26.</title>
        <authorList>
            <person name="Liu B."/>
            <person name="Wang J."/>
            <person name="Zhu Y."/>
            <person name="Liu G."/>
            <person name="Chen Q."/>
            <person name="Chen Z."/>
            <person name="Lan J."/>
            <person name="Che J."/>
            <person name="Ge C."/>
            <person name="Shi H."/>
            <person name="Pan Z."/>
            <person name="Liu X."/>
        </authorList>
    </citation>
    <scope>NUCLEOTIDE SEQUENCE [LARGE SCALE GENOMIC DNA]</scope>
    <source>
        <strain evidence="3">DSM 26</strain>
    </source>
</reference>
<evidence type="ECO:0000313" key="2">
    <source>
        <dbReference type="EMBL" id="KNE22502.1"/>
    </source>
</evidence>
<dbReference type="GeneID" id="66869410"/>
<evidence type="ECO:0000313" key="3">
    <source>
        <dbReference type="Proteomes" id="UP000036780"/>
    </source>
</evidence>
<proteinExistence type="predicted"/>
<keyword evidence="3" id="KW-1185">Reference proteome</keyword>
<dbReference type="RefSeq" id="WP_050349979.1">
    <property type="nucleotide sequence ID" value="NZ_BOSN01000006.1"/>
</dbReference>
<dbReference type="Proteomes" id="UP000036780">
    <property type="component" value="Unassembled WGS sequence"/>
</dbReference>
<feature type="domain" description="YhfM-like" evidence="1">
    <location>
        <begin position="31"/>
        <end position="134"/>
    </location>
</feature>